<evidence type="ECO:0000313" key="2">
    <source>
        <dbReference type="Proteomes" id="UP000739411"/>
    </source>
</evidence>
<accession>A0A935K5Q9</accession>
<proteinExistence type="predicted"/>
<reference evidence="1 2" key="1">
    <citation type="submission" date="2020-10" db="EMBL/GenBank/DDBJ databases">
        <title>Connecting structure to function with the recovery of over 1000 high-quality activated sludge metagenome-assembled genomes encoding full-length rRNA genes using long-read sequencing.</title>
        <authorList>
            <person name="Singleton C.M."/>
            <person name="Petriglieri F."/>
            <person name="Kristensen J.M."/>
            <person name="Kirkegaard R.H."/>
            <person name="Michaelsen T.Y."/>
            <person name="Andersen M.H."/>
            <person name="Karst S.M."/>
            <person name="Dueholm M.S."/>
            <person name="Nielsen P.H."/>
            <person name="Albertsen M."/>
        </authorList>
    </citation>
    <scope>NUCLEOTIDE SEQUENCE [LARGE SCALE GENOMIC DNA]</scope>
    <source>
        <strain evidence="1">EsbW_18-Q3-R4-48_BATAC.463</strain>
    </source>
</reference>
<protein>
    <submittedName>
        <fullName evidence="1">Uncharacterized protein</fullName>
    </submittedName>
</protein>
<dbReference type="Proteomes" id="UP000739411">
    <property type="component" value="Unassembled WGS sequence"/>
</dbReference>
<name>A0A935K5Q9_9RHOO</name>
<comment type="caution">
    <text evidence="1">The sequence shown here is derived from an EMBL/GenBank/DDBJ whole genome shotgun (WGS) entry which is preliminary data.</text>
</comment>
<gene>
    <name evidence="1" type="ORF">IPJ38_18750</name>
</gene>
<evidence type="ECO:0000313" key="1">
    <source>
        <dbReference type="EMBL" id="MBK7416833.1"/>
    </source>
</evidence>
<dbReference type="EMBL" id="JADJMS010000046">
    <property type="protein sequence ID" value="MBK7416833.1"/>
    <property type="molecule type" value="Genomic_DNA"/>
</dbReference>
<sequence>MTKQCKACGKAFQSHPKVPNQTYCSSPECQRERRRRWLEEKRQFDADYQGNEPQKIEQWRNEHPDYWKQYRLDNPDYANRNRNLQQTRNQRSRNPMIANVYELPELSPLASGRYRLIPVIADVIANEYELIVEITVLSIP</sequence>
<dbReference type="AlphaFoldDB" id="A0A935K5Q9"/>
<organism evidence="1 2">
    <name type="scientific">Candidatus Dechloromonas phosphorivorans</name>
    <dbReference type="NCBI Taxonomy" id="2899244"/>
    <lineage>
        <taxon>Bacteria</taxon>
        <taxon>Pseudomonadati</taxon>
        <taxon>Pseudomonadota</taxon>
        <taxon>Betaproteobacteria</taxon>
        <taxon>Rhodocyclales</taxon>
        <taxon>Azonexaceae</taxon>
        <taxon>Dechloromonas</taxon>
    </lineage>
</organism>